<dbReference type="InterPro" id="IPR036890">
    <property type="entry name" value="HATPase_C_sf"/>
</dbReference>
<dbReference type="CDD" id="cd00156">
    <property type="entry name" value="REC"/>
    <property type="match status" value="1"/>
</dbReference>
<evidence type="ECO:0000259" key="14">
    <source>
        <dbReference type="PROSITE" id="PS50113"/>
    </source>
</evidence>
<dbReference type="InterPro" id="IPR042240">
    <property type="entry name" value="CHASE_sf"/>
</dbReference>
<comment type="caution">
    <text evidence="16">The sequence shown here is derived from an EMBL/GenBank/DDBJ whole genome shotgun (WGS) entry which is preliminary data.</text>
</comment>
<evidence type="ECO:0000313" key="17">
    <source>
        <dbReference type="Proteomes" id="UP000732193"/>
    </source>
</evidence>
<feature type="domain" description="PAC" evidence="14">
    <location>
        <begin position="508"/>
        <end position="561"/>
    </location>
</feature>
<dbReference type="PROSITE" id="PS50112">
    <property type="entry name" value="PAS"/>
    <property type="match status" value="2"/>
</dbReference>
<dbReference type="SUPFAM" id="SSF55785">
    <property type="entry name" value="PYP-like sensor domain (PAS domain)"/>
    <property type="match status" value="3"/>
</dbReference>
<dbReference type="SMART" id="SM00091">
    <property type="entry name" value="PAS"/>
    <property type="match status" value="3"/>
</dbReference>
<dbReference type="SMART" id="SM00387">
    <property type="entry name" value="HATPase_c"/>
    <property type="match status" value="1"/>
</dbReference>
<evidence type="ECO:0000256" key="10">
    <source>
        <dbReference type="PROSITE-ProRule" id="PRU00169"/>
    </source>
</evidence>
<dbReference type="InterPro" id="IPR006189">
    <property type="entry name" value="CHASE_dom"/>
</dbReference>
<dbReference type="AlphaFoldDB" id="A0AAE2W143"/>
<feature type="domain" description="CHASE" evidence="15">
    <location>
        <begin position="49"/>
        <end position="262"/>
    </location>
</feature>
<dbReference type="SUPFAM" id="SSF52172">
    <property type="entry name" value="CheY-like"/>
    <property type="match status" value="1"/>
</dbReference>
<keyword evidence="17" id="KW-1185">Reference proteome</keyword>
<dbReference type="FunFam" id="3.30.565.10:FF:000006">
    <property type="entry name" value="Sensor histidine kinase WalK"/>
    <property type="match status" value="1"/>
</dbReference>
<keyword evidence="4 10" id="KW-0597">Phosphoprotein</keyword>
<dbReference type="CDD" id="cd00082">
    <property type="entry name" value="HisKA"/>
    <property type="match status" value="1"/>
</dbReference>
<dbReference type="Pfam" id="PF00989">
    <property type="entry name" value="PAS"/>
    <property type="match status" value="1"/>
</dbReference>
<dbReference type="Pfam" id="PF02518">
    <property type="entry name" value="HATPase_c"/>
    <property type="match status" value="1"/>
</dbReference>
<dbReference type="Pfam" id="PF00512">
    <property type="entry name" value="HisKA"/>
    <property type="match status" value="1"/>
</dbReference>
<feature type="domain" description="PAS" evidence="13">
    <location>
        <begin position="562"/>
        <end position="633"/>
    </location>
</feature>
<dbReference type="SMART" id="SM01079">
    <property type="entry name" value="CHASE"/>
    <property type="match status" value="1"/>
</dbReference>
<dbReference type="SMART" id="SM00086">
    <property type="entry name" value="PAC"/>
    <property type="match status" value="3"/>
</dbReference>
<feature type="domain" description="Histidine kinase" evidence="11">
    <location>
        <begin position="694"/>
        <end position="913"/>
    </location>
</feature>
<dbReference type="PANTHER" id="PTHR43304">
    <property type="entry name" value="PHYTOCHROME-LIKE PROTEIN CPH1"/>
    <property type="match status" value="1"/>
</dbReference>
<dbReference type="Gene3D" id="3.30.450.350">
    <property type="entry name" value="CHASE domain"/>
    <property type="match status" value="1"/>
</dbReference>
<proteinExistence type="predicted"/>
<dbReference type="InterPro" id="IPR001610">
    <property type="entry name" value="PAC"/>
</dbReference>
<gene>
    <name evidence="16" type="ORF">JQV55_18670</name>
</gene>
<dbReference type="SMART" id="SM00388">
    <property type="entry name" value="HisKA"/>
    <property type="match status" value="1"/>
</dbReference>
<dbReference type="PROSITE" id="PS50110">
    <property type="entry name" value="RESPONSE_REGULATORY"/>
    <property type="match status" value="1"/>
</dbReference>
<evidence type="ECO:0000256" key="3">
    <source>
        <dbReference type="ARBA" id="ARBA00012438"/>
    </source>
</evidence>
<dbReference type="InterPro" id="IPR013655">
    <property type="entry name" value="PAS_fold_3"/>
</dbReference>
<evidence type="ECO:0000256" key="8">
    <source>
        <dbReference type="ARBA" id="ARBA00022989"/>
    </source>
</evidence>
<dbReference type="SUPFAM" id="SSF47384">
    <property type="entry name" value="Homodimeric domain of signal transducing histidine kinase"/>
    <property type="match status" value="1"/>
</dbReference>
<evidence type="ECO:0000256" key="6">
    <source>
        <dbReference type="ARBA" id="ARBA00022692"/>
    </source>
</evidence>
<dbReference type="Gene3D" id="3.30.450.20">
    <property type="entry name" value="PAS domain"/>
    <property type="match status" value="3"/>
</dbReference>
<dbReference type="Pfam" id="PF08447">
    <property type="entry name" value="PAS_3"/>
    <property type="match status" value="1"/>
</dbReference>
<evidence type="ECO:0000256" key="9">
    <source>
        <dbReference type="ARBA" id="ARBA00023136"/>
    </source>
</evidence>
<dbReference type="InterPro" id="IPR000014">
    <property type="entry name" value="PAS"/>
</dbReference>
<dbReference type="PROSITE" id="PS50113">
    <property type="entry name" value="PAC"/>
    <property type="match status" value="1"/>
</dbReference>
<evidence type="ECO:0000259" key="11">
    <source>
        <dbReference type="PROSITE" id="PS50109"/>
    </source>
</evidence>
<dbReference type="PRINTS" id="PR00344">
    <property type="entry name" value="BCTRLSENSOR"/>
</dbReference>
<dbReference type="InterPro" id="IPR035965">
    <property type="entry name" value="PAS-like_dom_sf"/>
</dbReference>
<dbReference type="Pfam" id="PF03924">
    <property type="entry name" value="CHASE"/>
    <property type="match status" value="1"/>
</dbReference>
<evidence type="ECO:0000256" key="2">
    <source>
        <dbReference type="ARBA" id="ARBA00004370"/>
    </source>
</evidence>
<dbReference type="InterPro" id="IPR052162">
    <property type="entry name" value="Sensor_kinase/Photoreceptor"/>
</dbReference>
<dbReference type="PROSITE" id="PS50109">
    <property type="entry name" value="HIS_KIN"/>
    <property type="match status" value="1"/>
</dbReference>
<dbReference type="GO" id="GO:0000155">
    <property type="term" value="F:phosphorelay sensor kinase activity"/>
    <property type="evidence" value="ECO:0007669"/>
    <property type="project" value="InterPro"/>
</dbReference>
<dbReference type="SUPFAM" id="SSF55874">
    <property type="entry name" value="ATPase domain of HSP90 chaperone/DNA topoisomerase II/histidine kinase"/>
    <property type="match status" value="1"/>
</dbReference>
<feature type="domain" description="PAS" evidence="13">
    <location>
        <begin position="320"/>
        <end position="378"/>
    </location>
</feature>
<keyword evidence="5" id="KW-0808">Transferase</keyword>
<evidence type="ECO:0000256" key="5">
    <source>
        <dbReference type="ARBA" id="ARBA00022679"/>
    </source>
</evidence>
<dbReference type="Pfam" id="PF13426">
    <property type="entry name" value="PAS_9"/>
    <property type="match status" value="1"/>
</dbReference>
<dbReference type="InterPro" id="IPR013767">
    <property type="entry name" value="PAS_fold"/>
</dbReference>
<evidence type="ECO:0000259" key="13">
    <source>
        <dbReference type="PROSITE" id="PS50112"/>
    </source>
</evidence>
<dbReference type="EC" id="2.7.13.3" evidence="3"/>
<dbReference type="PANTHER" id="PTHR43304:SF1">
    <property type="entry name" value="PAC DOMAIN-CONTAINING PROTEIN"/>
    <property type="match status" value="1"/>
</dbReference>
<accession>A0AAE2W143</accession>
<dbReference type="Gene3D" id="1.10.287.130">
    <property type="match status" value="1"/>
</dbReference>
<reference evidence="16 17" key="1">
    <citation type="submission" date="2021-01" db="EMBL/GenBank/DDBJ databases">
        <title>Diatom-associated Roseobacters Show Island Model of Population Structure.</title>
        <authorList>
            <person name="Qu L."/>
            <person name="Feng X."/>
            <person name="Chen Y."/>
            <person name="Li L."/>
            <person name="Wang X."/>
            <person name="Hu Z."/>
            <person name="Wang H."/>
            <person name="Luo H."/>
        </authorList>
    </citation>
    <scope>NUCLEOTIDE SEQUENCE [LARGE SCALE GENOMIC DNA]</scope>
    <source>
        <strain evidence="16 17">TR60-84</strain>
    </source>
</reference>
<keyword evidence="9" id="KW-0472">Membrane</keyword>
<dbReference type="CDD" id="cd00130">
    <property type="entry name" value="PAS"/>
    <property type="match status" value="3"/>
</dbReference>
<dbReference type="InterPro" id="IPR003594">
    <property type="entry name" value="HATPase_dom"/>
</dbReference>
<dbReference type="InterPro" id="IPR011006">
    <property type="entry name" value="CheY-like_superfamily"/>
</dbReference>
<dbReference type="InterPro" id="IPR004358">
    <property type="entry name" value="Sig_transdc_His_kin-like_C"/>
</dbReference>
<evidence type="ECO:0000313" key="16">
    <source>
        <dbReference type="EMBL" id="MBM1715600.1"/>
    </source>
</evidence>
<dbReference type="InterPro" id="IPR036097">
    <property type="entry name" value="HisK_dim/P_sf"/>
</dbReference>
<dbReference type="Pfam" id="PF00072">
    <property type="entry name" value="Response_reg"/>
    <property type="match status" value="1"/>
</dbReference>
<dbReference type="Proteomes" id="UP000732193">
    <property type="component" value="Unassembled WGS sequence"/>
</dbReference>
<evidence type="ECO:0000259" key="15">
    <source>
        <dbReference type="PROSITE" id="PS50839"/>
    </source>
</evidence>
<dbReference type="InterPro" id="IPR003661">
    <property type="entry name" value="HisK_dim/P_dom"/>
</dbReference>
<dbReference type="Gene3D" id="3.30.565.10">
    <property type="entry name" value="Histidine kinase-like ATPase, C-terminal domain"/>
    <property type="match status" value="1"/>
</dbReference>
<dbReference type="GO" id="GO:0006355">
    <property type="term" value="P:regulation of DNA-templated transcription"/>
    <property type="evidence" value="ECO:0007669"/>
    <property type="project" value="InterPro"/>
</dbReference>
<dbReference type="Gene3D" id="3.40.50.2300">
    <property type="match status" value="1"/>
</dbReference>
<dbReference type="InterPro" id="IPR005467">
    <property type="entry name" value="His_kinase_dom"/>
</dbReference>
<dbReference type="PROSITE" id="PS50839">
    <property type="entry name" value="CHASE"/>
    <property type="match status" value="1"/>
</dbReference>
<sequence>MVCFVNIQNNTELAEQEFQRLVDESAEALSERMKGNLQTVRGTAAYISASDDVTLTDFRNYVEALEIEARVPSLMGLGYVVEVPDAELDAFVSAQRAAGRPDFEIRRRSDRDLHTIIKYIEPVGENSNAKAVGLDLSFSTERAEVLTRGRETNQVQMTPPVQLVQEDKTRPGFVTYMPIFSKANETGAPAVFKGWVNAPFVADNLLQGLTLSQGQLYALQASDVSAVQGNVPIFDGLPDTSERGKFSLSRELHHFGRTWMLTFNSTDRFDTLVRSYQPLTILIEGLALTAFLMLVLRHIQDRAERLRDSARQSARQAEARSEENRSIVENAVISVLVLDANGTVLVANQAARKCFGFTDAEMNDKSFDALVTEIADPEGSHNAVGKTKTGQVLELDLHCNKWRTSEGEQRTTAIIRDLTDQNKAQRELKRHKSLNDMALQGSEIGVFDVDLNTGMSDVSETWCRLMGFDGDCNGMDTQQNFLERVHPDDLILLKDADQQCIDGLTERSTAEYRLKSLDGNWRWMRSDAVVVERDKNGKALRLIGTQTDVTDLRRDRIALEASERQFRQVLASAPIGMALMNDSGKFTGVNKAFCQLTGREESELLNGVDLAELMPDEDRKVLYRTIAQMMEDGSSSIYTAEHRILGSTDEDRWGLVNVSWSFDRNARSNFFIAQIIDITDQKKLDLVKNEFVSTVSHELRTPLTSIKGALGLLTASKGSNLTSGQERLIEIAESNAGRLTDIVNDILDLEKISSGEISFEFDELDLAEVIENAALEMAPFATTHESSLRVDMPKDTLSVHADMGRTKQVLANLISNACKYSNPNSEVLIKAERLDDMAIIYIQNTGQGVPESFKSRIFKAFSQADSSDTRAKGGTGLGLNISRQIVLRHGGQIGYESIANGVTVFWFTMPLTENVLKSEPQVHHTRDAHANGKLSVLHVEDDHDFAEIVAEALDDFAEVSHVKSIASARQFIGTDPVDVVILDWGLPDGDADQLLEDILRAQPDVQIIALSADAERENDPRLVANMIKGRTDLATVAAEVNRCQALAS</sequence>
<feature type="domain" description="Response regulatory" evidence="12">
    <location>
        <begin position="935"/>
        <end position="1043"/>
    </location>
</feature>
<comment type="catalytic activity">
    <reaction evidence="1">
        <text>ATP + protein L-histidine = ADP + protein N-phospho-L-histidine.</text>
        <dbReference type="EC" id="2.7.13.3"/>
    </reaction>
</comment>
<keyword evidence="7" id="KW-0418">Kinase</keyword>
<organism evidence="16 17">
    <name type="scientific">Sulfitobacter geojensis</name>
    <dbReference type="NCBI Taxonomy" id="1342299"/>
    <lineage>
        <taxon>Bacteria</taxon>
        <taxon>Pseudomonadati</taxon>
        <taxon>Pseudomonadota</taxon>
        <taxon>Alphaproteobacteria</taxon>
        <taxon>Rhodobacterales</taxon>
        <taxon>Roseobacteraceae</taxon>
        <taxon>Sulfitobacter</taxon>
    </lineage>
</organism>
<protein>
    <recommendedName>
        <fullName evidence="3">histidine kinase</fullName>
        <ecNumber evidence="3">2.7.13.3</ecNumber>
    </recommendedName>
</protein>
<dbReference type="GO" id="GO:0016020">
    <property type="term" value="C:membrane"/>
    <property type="evidence" value="ECO:0007669"/>
    <property type="project" value="UniProtKB-SubCell"/>
</dbReference>
<name>A0AAE2W143_9RHOB</name>
<dbReference type="EMBL" id="JAFBRM010000007">
    <property type="protein sequence ID" value="MBM1715600.1"/>
    <property type="molecule type" value="Genomic_DNA"/>
</dbReference>
<comment type="subcellular location">
    <subcellularLocation>
        <location evidence="2">Membrane</location>
    </subcellularLocation>
</comment>
<evidence type="ECO:0000259" key="12">
    <source>
        <dbReference type="PROSITE" id="PS50110"/>
    </source>
</evidence>
<evidence type="ECO:0000256" key="7">
    <source>
        <dbReference type="ARBA" id="ARBA00022777"/>
    </source>
</evidence>
<keyword evidence="6" id="KW-0812">Transmembrane</keyword>
<evidence type="ECO:0000256" key="4">
    <source>
        <dbReference type="ARBA" id="ARBA00022553"/>
    </source>
</evidence>
<evidence type="ECO:0000256" key="1">
    <source>
        <dbReference type="ARBA" id="ARBA00000085"/>
    </source>
</evidence>
<feature type="modified residue" description="4-aspartylphosphate" evidence="10">
    <location>
        <position position="983"/>
    </location>
</feature>
<dbReference type="InterPro" id="IPR001789">
    <property type="entry name" value="Sig_transdc_resp-reg_receiver"/>
</dbReference>
<keyword evidence="8" id="KW-1133">Transmembrane helix</keyword>
<dbReference type="NCBIfam" id="TIGR00229">
    <property type="entry name" value="sensory_box"/>
    <property type="match status" value="2"/>
</dbReference>
<dbReference type="InterPro" id="IPR000700">
    <property type="entry name" value="PAS-assoc_C"/>
</dbReference>